<name>A0A9E8SNJ8_9BACT</name>
<gene>
    <name evidence="1" type="ORF">ON006_15470</name>
</gene>
<dbReference type="KEGG" id="dpf:ON006_15470"/>
<dbReference type="AlphaFoldDB" id="A0A9E8SNJ8"/>
<dbReference type="Proteomes" id="UP001164653">
    <property type="component" value="Chromosome"/>
</dbReference>
<dbReference type="EMBL" id="CP112998">
    <property type="protein sequence ID" value="WAC15333.1"/>
    <property type="molecule type" value="Genomic_DNA"/>
</dbReference>
<reference evidence="1" key="1">
    <citation type="submission" date="2022-11" db="EMBL/GenBank/DDBJ databases">
        <title>Dyadobacter pollutisoli sp. nov., isolated from plastic dumped soil.</title>
        <authorList>
            <person name="Kim J.M."/>
            <person name="Kim K.R."/>
            <person name="Lee J.K."/>
            <person name="Hao L."/>
            <person name="Jeon C.O."/>
        </authorList>
    </citation>
    <scope>NUCLEOTIDE SEQUENCE</scope>
    <source>
        <strain evidence="1">U1</strain>
    </source>
</reference>
<evidence type="ECO:0000313" key="2">
    <source>
        <dbReference type="Proteomes" id="UP001164653"/>
    </source>
</evidence>
<organism evidence="1 2">
    <name type="scientific">Dyadobacter pollutisoli</name>
    <dbReference type="NCBI Taxonomy" id="2910158"/>
    <lineage>
        <taxon>Bacteria</taxon>
        <taxon>Pseudomonadati</taxon>
        <taxon>Bacteroidota</taxon>
        <taxon>Cytophagia</taxon>
        <taxon>Cytophagales</taxon>
        <taxon>Spirosomataceae</taxon>
        <taxon>Dyadobacter</taxon>
    </lineage>
</organism>
<proteinExistence type="predicted"/>
<dbReference type="RefSeq" id="WP_244823023.1">
    <property type="nucleotide sequence ID" value="NZ_CP112998.1"/>
</dbReference>
<accession>A0A9E8SNJ8</accession>
<protein>
    <submittedName>
        <fullName evidence="1">Uncharacterized protein</fullName>
    </submittedName>
</protein>
<keyword evidence="2" id="KW-1185">Reference proteome</keyword>
<sequence>MKKFLRLIREDITRLSQMSEEEIHQDISEMNAWVEEQPTFAPKVQLIIVLRYVCGFRVKRIAALLASNEEIGTGLGACTKNSFA</sequence>
<evidence type="ECO:0000313" key="1">
    <source>
        <dbReference type="EMBL" id="WAC15333.1"/>
    </source>
</evidence>